<evidence type="ECO:0000256" key="2">
    <source>
        <dbReference type="SAM" id="SignalP"/>
    </source>
</evidence>
<protein>
    <submittedName>
        <fullName evidence="3">Uncharacterized protein</fullName>
    </submittedName>
</protein>
<dbReference type="AlphaFoldDB" id="A0ABD2JQP7"/>
<dbReference type="EMBL" id="JBICCN010000115">
    <property type="protein sequence ID" value="KAL3092955.1"/>
    <property type="molecule type" value="Genomic_DNA"/>
</dbReference>
<feature type="region of interest" description="Disordered" evidence="1">
    <location>
        <begin position="152"/>
        <end position="197"/>
    </location>
</feature>
<name>A0ABD2JQP7_HETSC</name>
<keyword evidence="2" id="KW-0732">Signal</keyword>
<keyword evidence="4" id="KW-1185">Reference proteome</keyword>
<dbReference type="Proteomes" id="UP001620645">
    <property type="component" value="Unassembled WGS sequence"/>
</dbReference>
<feature type="compositionally biased region" description="Basic and acidic residues" evidence="1">
    <location>
        <begin position="173"/>
        <end position="182"/>
    </location>
</feature>
<evidence type="ECO:0000256" key="1">
    <source>
        <dbReference type="SAM" id="MobiDB-lite"/>
    </source>
</evidence>
<accession>A0ABD2JQP7</accession>
<proteinExistence type="predicted"/>
<feature type="chain" id="PRO_5044882101" evidence="2">
    <location>
        <begin position="22"/>
        <end position="617"/>
    </location>
</feature>
<organism evidence="3 4">
    <name type="scientific">Heterodera schachtii</name>
    <name type="common">Sugarbeet cyst nematode worm</name>
    <name type="synonym">Tylenchus schachtii</name>
    <dbReference type="NCBI Taxonomy" id="97005"/>
    <lineage>
        <taxon>Eukaryota</taxon>
        <taxon>Metazoa</taxon>
        <taxon>Ecdysozoa</taxon>
        <taxon>Nematoda</taxon>
        <taxon>Chromadorea</taxon>
        <taxon>Rhabditida</taxon>
        <taxon>Tylenchina</taxon>
        <taxon>Tylenchomorpha</taxon>
        <taxon>Tylenchoidea</taxon>
        <taxon>Heteroderidae</taxon>
        <taxon>Heteroderinae</taxon>
        <taxon>Heterodera</taxon>
    </lineage>
</organism>
<evidence type="ECO:0000313" key="3">
    <source>
        <dbReference type="EMBL" id="KAL3092955.1"/>
    </source>
</evidence>
<reference evidence="3 4" key="1">
    <citation type="submission" date="2024-10" db="EMBL/GenBank/DDBJ databases">
        <authorList>
            <person name="Kim D."/>
        </authorList>
    </citation>
    <scope>NUCLEOTIDE SEQUENCE [LARGE SCALE GENOMIC DNA]</scope>
    <source>
        <strain evidence="3">Taebaek</strain>
    </source>
</reference>
<sequence>MNYSIFVSVIFAVLIIVGLDGTDENENDAKDENDLQINFNSEHSREVTQMNNRNFITFLRGSSSKAPDTPKPPSSASVLLPKVPKFLEGGAPTMPCNHMPFLQQKIPVDWQKMLVPVNLDEQQQQRTNTAEAGKSIASSVSTVGAIAIPTKNEFRKKRPPIASADKNIPKRKNIVEKGESSKQKKNKSKKEKQAEENKGNKIGTELLIVAENALKTLDNSTLERKVFQMLELSLLALDYDSFDLELMKIIFQNSKEINTAKLEKLLEQMDVNKVSKQLNDRLFGDKITKESPIFAYLLGQIETQMTNVWGLDPFRKTDNNELSMFGITPEHFNAKKRGALLFFYSRLFTKLSSLLEAPFNDHNTLVQISNKQEISHREAQMIWMNVSRQIILKELSAKYVYQFPVLAKLDEFEIIADRLTLALLAIEFTIGPMTKEIAPKSTWNNDAFLHFLEYIKQKNIACFLVARSHIDLKQIPVSIEADQANQGFAITFLRLFIETIKQEQSGQNVDNMRRIADFYRSFYTKLIHFIMVDESEKMIKAYKNLIKFQSPHSLQLINQIKFVKSAFKLVSDFLRKSVIQLEQFSANWNTLSKVFGGITEVIRNNFLSIYCPQFTWI</sequence>
<comment type="caution">
    <text evidence="3">The sequence shown here is derived from an EMBL/GenBank/DDBJ whole genome shotgun (WGS) entry which is preliminary data.</text>
</comment>
<feature type="signal peptide" evidence="2">
    <location>
        <begin position="1"/>
        <end position="21"/>
    </location>
</feature>
<evidence type="ECO:0000313" key="4">
    <source>
        <dbReference type="Proteomes" id="UP001620645"/>
    </source>
</evidence>
<gene>
    <name evidence="3" type="ORF">niasHS_004982</name>
</gene>